<keyword evidence="1" id="KW-1133">Transmembrane helix</keyword>
<evidence type="ECO:0000313" key="2">
    <source>
        <dbReference type="EMBL" id="JAD57744.1"/>
    </source>
</evidence>
<proteinExistence type="predicted"/>
<keyword evidence="1" id="KW-0472">Membrane</keyword>
<evidence type="ECO:0000256" key="1">
    <source>
        <dbReference type="SAM" id="Phobius"/>
    </source>
</evidence>
<organism evidence="2">
    <name type="scientific">Arundo donax</name>
    <name type="common">Giant reed</name>
    <name type="synonym">Donax arundinaceus</name>
    <dbReference type="NCBI Taxonomy" id="35708"/>
    <lineage>
        <taxon>Eukaryota</taxon>
        <taxon>Viridiplantae</taxon>
        <taxon>Streptophyta</taxon>
        <taxon>Embryophyta</taxon>
        <taxon>Tracheophyta</taxon>
        <taxon>Spermatophyta</taxon>
        <taxon>Magnoliopsida</taxon>
        <taxon>Liliopsida</taxon>
        <taxon>Poales</taxon>
        <taxon>Poaceae</taxon>
        <taxon>PACMAD clade</taxon>
        <taxon>Arundinoideae</taxon>
        <taxon>Arundineae</taxon>
        <taxon>Arundo</taxon>
    </lineage>
</organism>
<keyword evidence="1" id="KW-0812">Transmembrane</keyword>
<protein>
    <submittedName>
        <fullName evidence="2">Uncharacterized protein</fullName>
    </submittedName>
</protein>
<dbReference type="AlphaFoldDB" id="A0A0A9B180"/>
<dbReference type="EMBL" id="GBRH01240151">
    <property type="protein sequence ID" value="JAD57744.1"/>
    <property type="molecule type" value="Transcribed_RNA"/>
</dbReference>
<name>A0A0A9B180_ARUDO</name>
<reference evidence="2" key="1">
    <citation type="submission" date="2014-09" db="EMBL/GenBank/DDBJ databases">
        <authorList>
            <person name="Magalhaes I.L.F."/>
            <person name="Oliveira U."/>
            <person name="Santos F.R."/>
            <person name="Vidigal T.H.D.A."/>
            <person name="Brescovit A.D."/>
            <person name="Santos A.J."/>
        </authorList>
    </citation>
    <scope>NUCLEOTIDE SEQUENCE</scope>
    <source>
        <tissue evidence="2">Shoot tissue taken approximately 20 cm above the soil surface</tissue>
    </source>
</reference>
<feature type="transmembrane region" description="Helical" evidence="1">
    <location>
        <begin position="6"/>
        <end position="29"/>
    </location>
</feature>
<sequence>MFMLPLESVLTATIFTPHIVALARFVPYAKIGMMQTSRRWSPFD</sequence>
<accession>A0A0A9B180</accession>
<reference evidence="2" key="2">
    <citation type="journal article" date="2015" name="Data Brief">
        <title>Shoot transcriptome of the giant reed, Arundo donax.</title>
        <authorList>
            <person name="Barrero R.A."/>
            <person name="Guerrero F.D."/>
            <person name="Moolhuijzen P."/>
            <person name="Goolsby J.A."/>
            <person name="Tidwell J."/>
            <person name="Bellgard S.E."/>
            <person name="Bellgard M.I."/>
        </authorList>
    </citation>
    <scope>NUCLEOTIDE SEQUENCE</scope>
    <source>
        <tissue evidence="2">Shoot tissue taken approximately 20 cm above the soil surface</tissue>
    </source>
</reference>